<dbReference type="GO" id="GO:0016600">
    <property type="term" value="C:flotillin complex"/>
    <property type="evidence" value="ECO:0007669"/>
    <property type="project" value="TreeGrafter"/>
</dbReference>
<dbReference type="GO" id="GO:2000049">
    <property type="term" value="P:positive regulation of cell-cell adhesion mediated by cadherin"/>
    <property type="evidence" value="ECO:0007669"/>
    <property type="project" value="TreeGrafter"/>
</dbReference>
<feature type="non-terminal residue" evidence="2">
    <location>
        <position position="1"/>
    </location>
</feature>
<dbReference type="GO" id="GO:0070528">
    <property type="term" value="P:protein kinase C signaling"/>
    <property type="evidence" value="ECO:0007669"/>
    <property type="project" value="TreeGrafter"/>
</dbReference>
<evidence type="ECO:0000313" key="2">
    <source>
        <dbReference type="EMBL" id="KAK7065194.1"/>
    </source>
</evidence>
<dbReference type="PANTHER" id="PTHR13806:SF46">
    <property type="entry name" value="FLOTILLIN-1-RELATED"/>
    <property type="match status" value="1"/>
</dbReference>
<gene>
    <name evidence="2" type="primary">FLOT1_3</name>
    <name evidence="2" type="ORF">SK128_017952</name>
</gene>
<accession>A0AAN8WRX9</accession>
<proteinExistence type="inferred from homology"/>
<comment type="caution">
    <text evidence="2">The sequence shown here is derived from an EMBL/GenBank/DDBJ whole genome shotgun (WGS) entry which is preliminary data.</text>
</comment>
<dbReference type="InterPro" id="IPR027705">
    <property type="entry name" value="Flotillin_fam"/>
</dbReference>
<evidence type="ECO:0000313" key="3">
    <source>
        <dbReference type="Proteomes" id="UP001381693"/>
    </source>
</evidence>
<name>A0AAN8WRX9_HALRR</name>
<dbReference type="PANTHER" id="PTHR13806">
    <property type="entry name" value="FLOTILLIN-RELATED"/>
    <property type="match status" value="1"/>
</dbReference>
<dbReference type="GO" id="GO:0002090">
    <property type="term" value="P:regulation of receptor internalization"/>
    <property type="evidence" value="ECO:0007669"/>
    <property type="project" value="TreeGrafter"/>
</dbReference>
<comment type="similarity">
    <text evidence="1">Belongs to the band 7/mec-2 family. Flotillin subfamily.</text>
</comment>
<sequence length="195" mass="21459">VVERAQEVLIQDQEIQRRERELEATVKQAADAEKFKLEKLAEATRNKTMLEAEAEAEAVRVKGEAEAFSIEAKAKAEALIMQQKAEAMKEYKDAAMLEMYLATLPKVAAEVAAPLSQTKKLTMVSSGQSEVGAAKLTGEVMNIIAKVPHMVKDMTGVDVTKASHNFRELFQNGLRNKLEMCCLSVKADLFGATLD</sequence>
<dbReference type="AlphaFoldDB" id="A0AAN8WRX9"/>
<reference evidence="2 3" key="1">
    <citation type="submission" date="2023-11" db="EMBL/GenBank/DDBJ databases">
        <title>Halocaridina rubra genome assembly.</title>
        <authorList>
            <person name="Smith C."/>
        </authorList>
    </citation>
    <scope>NUCLEOTIDE SEQUENCE [LARGE SCALE GENOMIC DNA]</scope>
    <source>
        <strain evidence="2">EP-1</strain>
        <tissue evidence="2">Whole</tissue>
    </source>
</reference>
<protein>
    <submittedName>
        <fullName evidence="2">Flotillin-like protein 1</fullName>
    </submittedName>
</protein>
<dbReference type="GO" id="GO:0045807">
    <property type="term" value="P:positive regulation of endocytosis"/>
    <property type="evidence" value="ECO:0007669"/>
    <property type="project" value="TreeGrafter"/>
</dbReference>
<keyword evidence="3" id="KW-1185">Reference proteome</keyword>
<evidence type="ECO:0000256" key="1">
    <source>
        <dbReference type="RuleBase" id="RU366054"/>
    </source>
</evidence>
<dbReference type="GO" id="GO:0072659">
    <property type="term" value="P:protein localization to plasma membrane"/>
    <property type="evidence" value="ECO:0007669"/>
    <property type="project" value="TreeGrafter"/>
</dbReference>
<organism evidence="2 3">
    <name type="scientific">Halocaridina rubra</name>
    <name type="common">Hawaiian red shrimp</name>
    <dbReference type="NCBI Taxonomy" id="373956"/>
    <lineage>
        <taxon>Eukaryota</taxon>
        <taxon>Metazoa</taxon>
        <taxon>Ecdysozoa</taxon>
        <taxon>Arthropoda</taxon>
        <taxon>Crustacea</taxon>
        <taxon>Multicrustacea</taxon>
        <taxon>Malacostraca</taxon>
        <taxon>Eumalacostraca</taxon>
        <taxon>Eucarida</taxon>
        <taxon>Decapoda</taxon>
        <taxon>Pleocyemata</taxon>
        <taxon>Caridea</taxon>
        <taxon>Atyoidea</taxon>
        <taxon>Atyidae</taxon>
        <taxon>Halocaridina</taxon>
    </lineage>
</organism>
<dbReference type="GO" id="GO:0002020">
    <property type="term" value="F:protease binding"/>
    <property type="evidence" value="ECO:0007669"/>
    <property type="project" value="TreeGrafter"/>
</dbReference>
<dbReference type="GO" id="GO:1901890">
    <property type="term" value="P:positive regulation of cell junction assembly"/>
    <property type="evidence" value="ECO:0007669"/>
    <property type="project" value="TreeGrafter"/>
</dbReference>
<dbReference type="EMBL" id="JAXCGZ010020857">
    <property type="protein sequence ID" value="KAK7065194.1"/>
    <property type="molecule type" value="Genomic_DNA"/>
</dbReference>
<dbReference type="GO" id="GO:0031410">
    <property type="term" value="C:cytoplasmic vesicle"/>
    <property type="evidence" value="ECO:0007669"/>
    <property type="project" value="TreeGrafter"/>
</dbReference>
<dbReference type="Proteomes" id="UP001381693">
    <property type="component" value="Unassembled WGS sequence"/>
</dbReference>